<feature type="transmembrane region" description="Helical" evidence="1">
    <location>
        <begin position="117"/>
        <end position="137"/>
    </location>
</feature>
<evidence type="ECO:0000313" key="3">
    <source>
        <dbReference type="Proteomes" id="UP000074561"/>
    </source>
</evidence>
<evidence type="ECO:0000313" key="2">
    <source>
        <dbReference type="EMBL" id="AMP02696.1"/>
    </source>
</evidence>
<dbReference type="STRING" id="279113.CPter91_0297"/>
<proteinExistence type="predicted"/>
<evidence type="ECO:0000256" key="1">
    <source>
        <dbReference type="SAM" id="Phobius"/>
    </source>
</evidence>
<organism evidence="2 3">
    <name type="scientific">Collimonas pratensis</name>
    <dbReference type="NCBI Taxonomy" id="279113"/>
    <lineage>
        <taxon>Bacteria</taxon>
        <taxon>Pseudomonadati</taxon>
        <taxon>Pseudomonadota</taxon>
        <taxon>Betaproteobacteria</taxon>
        <taxon>Burkholderiales</taxon>
        <taxon>Oxalobacteraceae</taxon>
        <taxon>Collimonas</taxon>
    </lineage>
</organism>
<gene>
    <name evidence="2" type="ORF">CPter91_0297</name>
</gene>
<keyword evidence="1" id="KW-0472">Membrane</keyword>
<sequence>MKWRPSKKMLIWVLLSVVVISLLIASAKNEVVDHWLEPLLMLLLIFGTPLLVAWLLSRAFGKNYIAQHFVAICLCILSITGMWLAIPIFFAPIGVLLSIFGWYKFKRQMDQKGETGYWRAGLLNALPLLCTIAITTFEYHMLSTANWN</sequence>
<reference evidence="2 3" key="1">
    <citation type="submission" date="2015-11" db="EMBL/GenBank/DDBJ databases">
        <title>Exploring the genomic traits of fungus-feeding bacterial genus Collimonas.</title>
        <authorList>
            <person name="Song C."/>
            <person name="Schmidt R."/>
            <person name="de Jager V."/>
            <person name="Krzyzanowska D."/>
            <person name="Jongedijk E."/>
            <person name="Cankar K."/>
            <person name="Beekwilder J."/>
            <person name="van Veen A."/>
            <person name="de Boer W."/>
            <person name="van Veen J.A."/>
            <person name="Garbeva P."/>
        </authorList>
    </citation>
    <scope>NUCLEOTIDE SEQUENCE [LARGE SCALE GENOMIC DNA]</scope>
    <source>
        <strain evidence="2 3">Ter91</strain>
    </source>
</reference>
<protein>
    <submittedName>
        <fullName evidence="2">Putative membrane protein</fullName>
    </submittedName>
</protein>
<dbReference type="EMBL" id="CP013234">
    <property type="protein sequence ID" value="AMP02696.1"/>
    <property type="molecule type" value="Genomic_DNA"/>
</dbReference>
<feature type="transmembrane region" description="Helical" evidence="1">
    <location>
        <begin position="89"/>
        <end position="105"/>
    </location>
</feature>
<accession>A0A127PY55</accession>
<dbReference type="RefSeq" id="WP_150119601.1">
    <property type="nucleotide sequence ID" value="NZ_CP013234.1"/>
</dbReference>
<name>A0A127PY55_9BURK</name>
<dbReference type="AlphaFoldDB" id="A0A127PY55"/>
<dbReference type="KEGG" id="cpra:CPter91_0297"/>
<dbReference type="OrthoDB" id="8780001at2"/>
<keyword evidence="1" id="KW-1133">Transmembrane helix</keyword>
<feature type="transmembrane region" description="Helical" evidence="1">
    <location>
        <begin position="39"/>
        <end position="57"/>
    </location>
</feature>
<keyword evidence="1" id="KW-0812">Transmembrane</keyword>
<dbReference type="PATRIC" id="fig|279113.9.peg.303"/>
<dbReference type="Proteomes" id="UP000074561">
    <property type="component" value="Chromosome"/>
</dbReference>